<proteinExistence type="predicted"/>
<comment type="caution">
    <text evidence="3">The sequence shown here is derived from an EMBL/GenBank/DDBJ whole genome shotgun (WGS) entry which is preliminary data.</text>
</comment>
<dbReference type="PANTHER" id="PTHR10900:SF77">
    <property type="entry name" value="FI19380P1"/>
    <property type="match status" value="1"/>
</dbReference>
<evidence type="ECO:0000259" key="2">
    <source>
        <dbReference type="PROSITE" id="PS50213"/>
    </source>
</evidence>
<feature type="domain" description="FAS1" evidence="2">
    <location>
        <begin position="87"/>
        <end position="220"/>
    </location>
</feature>
<evidence type="ECO:0000313" key="3">
    <source>
        <dbReference type="EMBL" id="KXK61987.1"/>
    </source>
</evidence>
<dbReference type="EMBL" id="LRQV01000028">
    <property type="protein sequence ID" value="KXK61987.1"/>
    <property type="molecule type" value="Genomic_DNA"/>
</dbReference>
<sequence>MENTVSDTVLPGPYPGPPSRTRRLRRRAVTGAALSLLIALTGCTSSTEEDSSPAGRGADTTPVAVTGPLCDVLPAGDEPGNPASLVGQTPDQALTWIPVLTTFEAAVRATGMAEELSAADGVTILAPTDDAFKAKFSTANVDELLLKETETLRGLLREHVVTGAHSVTDLVAAGTVRTLAGTDLAVTPADSGARVAEKAETVCADYRAGAARIHVVNKVLGSLPDTAHEEEHHH</sequence>
<evidence type="ECO:0000256" key="1">
    <source>
        <dbReference type="SAM" id="MobiDB-lite"/>
    </source>
</evidence>
<gene>
    <name evidence="3" type="ORF">AWW66_10595</name>
</gene>
<dbReference type="InterPro" id="IPR036378">
    <property type="entry name" value="FAS1_dom_sf"/>
</dbReference>
<dbReference type="PANTHER" id="PTHR10900">
    <property type="entry name" value="PERIOSTIN-RELATED"/>
    <property type="match status" value="1"/>
</dbReference>
<evidence type="ECO:0000313" key="4">
    <source>
        <dbReference type="Proteomes" id="UP000070620"/>
    </source>
</evidence>
<keyword evidence="4" id="KW-1185">Reference proteome</keyword>
<dbReference type="Proteomes" id="UP000070620">
    <property type="component" value="Unassembled WGS sequence"/>
</dbReference>
<dbReference type="Pfam" id="PF02469">
    <property type="entry name" value="Fasciclin"/>
    <property type="match status" value="1"/>
</dbReference>
<name>A0A136PUF6_9ACTN</name>
<dbReference type="Gene3D" id="2.30.180.10">
    <property type="entry name" value="FAS1 domain"/>
    <property type="match status" value="1"/>
</dbReference>
<dbReference type="InterPro" id="IPR050904">
    <property type="entry name" value="Adhesion/Biosynth-related"/>
</dbReference>
<dbReference type="SUPFAM" id="SSF82153">
    <property type="entry name" value="FAS1 domain"/>
    <property type="match status" value="1"/>
</dbReference>
<reference evidence="3 4" key="1">
    <citation type="submission" date="2016-01" db="EMBL/GenBank/DDBJ databases">
        <title>Whole genome sequence and analysis of Micromonospora rosaria DSM 803, which can produce antibacterial substance rosamicin.</title>
        <authorList>
            <person name="Yang H."/>
            <person name="He X."/>
            <person name="Zhu D."/>
        </authorList>
    </citation>
    <scope>NUCLEOTIDE SEQUENCE [LARGE SCALE GENOMIC DNA]</scope>
    <source>
        <strain evidence="3 4">DSM 803</strain>
    </source>
</reference>
<organism evidence="3 4">
    <name type="scientific">Micromonospora rosaria</name>
    <dbReference type="NCBI Taxonomy" id="47874"/>
    <lineage>
        <taxon>Bacteria</taxon>
        <taxon>Bacillati</taxon>
        <taxon>Actinomycetota</taxon>
        <taxon>Actinomycetes</taxon>
        <taxon>Micromonosporales</taxon>
        <taxon>Micromonosporaceae</taxon>
        <taxon>Micromonospora</taxon>
    </lineage>
</organism>
<dbReference type="PROSITE" id="PS50213">
    <property type="entry name" value="FAS1"/>
    <property type="match status" value="1"/>
</dbReference>
<dbReference type="SMART" id="SM00554">
    <property type="entry name" value="FAS1"/>
    <property type="match status" value="1"/>
</dbReference>
<dbReference type="AlphaFoldDB" id="A0A136PUF6"/>
<dbReference type="InterPro" id="IPR000782">
    <property type="entry name" value="FAS1_domain"/>
</dbReference>
<feature type="region of interest" description="Disordered" evidence="1">
    <location>
        <begin position="1"/>
        <end position="23"/>
    </location>
</feature>
<protein>
    <recommendedName>
        <fullName evidence="2">FAS1 domain-containing protein</fullName>
    </recommendedName>
</protein>
<feature type="region of interest" description="Disordered" evidence="1">
    <location>
        <begin position="44"/>
        <end position="65"/>
    </location>
</feature>
<accession>A0A136PUF6</accession>